<dbReference type="SUPFAM" id="SSF53335">
    <property type="entry name" value="S-adenosyl-L-methionine-dependent methyltransferases"/>
    <property type="match status" value="1"/>
</dbReference>
<accession>A0A9E8SPJ1</accession>
<evidence type="ECO:0000313" key="2">
    <source>
        <dbReference type="EMBL" id="WAC14791.1"/>
    </source>
</evidence>
<evidence type="ECO:0000313" key="3">
    <source>
        <dbReference type="Proteomes" id="UP001164653"/>
    </source>
</evidence>
<name>A0A9E8SPJ1_9BACT</name>
<evidence type="ECO:0000259" key="1">
    <source>
        <dbReference type="Pfam" id="PF13847"/>
    </source>
</evidence>
<feature type="domain" description="Methyltransferase" evidence="1">
    <location>
        <begin position="25"/>
        <end position="126"/>
    </location>
</feature>
<dbReference type="KEGG" id="dpf:ON006_12670"/>
<dbReference type="RefSeq" id="WP_244820158.1">
    <property type="nucleotide sequence ID" value="NZ_CP112998.1"/>
</dbReference>
<organism evidence="2 3">
    <name type="scientific">Dyadobacter pollutisoli</name>
    <dbReference type="NCBI Taxonomy" id="2910158"/>
    <lineage>
        <taxon>Bacteria</taxon>
        <taxon>Pseudomonadati</taxon>
        <taxon>Bacteroidota</taxon>
        <taxon>Cytophagia</taxon>
        <taxon>Cytophagales</taxon>
        <taxon>Spirosomataceae</taxon>
        <taxon>Dyadobacter</taxon>
    </lineage>
</organism>
<dbReference type="CDD" id="cd02440">
    <property type="entry name" value="AdoMet_MTases"/>
    <property type="match status" value="1"/>
</dbReference>
<dbReference type="InterPro" id="IPR029063">
    <property type="entry name" value="SAM-dependent_MTases_sf"/>
</dbReference>
<dbReference type="GO" id="GO:0008168">
    <property type="term" value="F:methyltransferase activity"/>
    <property type="evidence" value="ECO:0007669"/>
    <property type="project" value="UniProtKB-KW"/>
</dbReference>
<dbReference type="AlphaFoldDB" id="A0A9E8SPJ1"/>
<dbReference type="Pfam" id="PF13847">
    <property type="entry name" value="Methyltransf_31"/>
    <property type="match status" value="1"/>
</dbReference>
<dbReference type="Proteomes" id="UP001164653">
    <property type="component" value="Chromosome"/>
</dbReference>
<protein>
    <submittedName>
        <fullName evidence="2">Methyltransferase domain-containing protein</fullName>
    </submittedName>
</protein>
<dbReference type="GO" id="GO:0032259">
    <property type="term" value="P:methylation"/>
    <property type="evidence" value="ECO:0007669"/>
    <property type="project" value="UniProtKB-KW"/>
</dbReference>
<reference evidence="2" key="1">
    <citation type="submission" date="2022-11" db="EMBL/GenBank/DDBJ databases">
        <title>Dyadobacter pollutisoli sp. nov., isolated from plastic dumped soil.</title>
        <authorList>
            <person name="Kim J.M."/>
            <person name="Kim K.R."/>
            <person name="Lee J.K."/>
            <person name="Hao L."/>
            <person name="Jeon C.O."/>
        </authorList>
    </citation>
    <scope>NUCLEOTIDE SEQUENCE</scope>
    <source>
        <strain evidence="2">U1</strain>
    </source>
</reference>
<keyword evidence="2" id="KW-0808">Transferase</keyword>
<dbReference type="PANTHER" id="PTHR43861">
    <property type="entry name" value="TRANS-ACONITATE 2-METHYLTRANSFERASE-RELATED"/>
    <property type="match status" value="1"/>
</dbReference>
<keyword evidence="3" id="KW-1185">Reference proteome</keyword>
<sequence>MTNQEAISLISKGIPQGSKPQKWADLGCGGGTFTVALATILPFGSQIVAVDKSMQQLEKTMGNGVSVNFIQADFEQIDLELTDLDGILLANSLHYVKDKITLIQRLEKYLITDKRFLIVEYDTLSANKWVPYPIDFIRLEELFADLNYRSVVKLSERKSLYGRGNLYAAAII</sequence>
<dbReference type="EMBL" id="CP112998">
    <property type="protein sequence ID" value="WAC14791.1"/>
    <property type="molecule type" value="Genomic_DNA"/>
</dbReference>
<proteinExistence type="predicted"/>
<keyword evidence="2" id="KW-0489">Methyltransferase</keyword>
<dbReference type="Gene3D" id="3.40.50.150">
    <property type="entry name" value="Vaccinia Virus protein VP39"/>
    <property type="match status" value="1"/>
</dbReference>
<dbReference type="InterPro" id="IPR025714">
    <property type="entry name" value="Methyltranfer_dom"/>
</dbReference>
<dbReference type="PANTHER" id="PTHR43861:SF1">
    <property type="entry name" value="TRANS-ACONITATE 2-METHYLTRANSFERASE"/>
    <property type="match status" value="1"/>
</dbReference>
<gene>
    <name evidence="2" type="ORF">ON006_12670</name>
</gene>